<proteinExistence type="inferred from homology"/>
<keyword evidence="1" id="KW-0798">TonB box</keyword>
<accession>A0ABX8TG05</accession>
<dbReference type="RefSeq" id="WP_219352970.1">
    <property type="nucleotide sequence ID" value="NZ_CP080034.1"/>
</dbReference>
<name>A0ABX8TG05_9CAUL</name>
<comment type="similarity">
    <text evidence="1">Belongs to the TonB-dependent receptor family.</text>
</comment>
<dbReference type="GeneID" id="94376889"/>
<comment type="subcellular location">
    <subcellularLocation>
        <location evidence="1">Cell outer membrane</location>
    </subcellularLocation>
</comment>
<dbReference type="InterPro" id="IPR000531">
    <property type="entry name" value="Beta-barrel_TonB"/>
</dbReference>
<feature type="chain" id="PRO_5047507006" evidence="2">
    <location>
        <begin position="36"/>
        <end position="1013"/>
    </location>
</feature>
<keyword evidence="5" id="KW-0675">Receptor</keyword>
<evidence type="ECO:0000313" key="6">
    <source>
        <dbReference type="Proteomes" id="UP000824334"/>
    </source>
</evidence>
<evidence type="ECO:0000256" key="1">
    <source>
        <dbReference type="RuleBase" id="RU003357"/>
    </source>
</evidence>
<sequence>MRRMEITRVRAGSNRRLATILMAGTAIMFAGPAFAQSVPEGQDDAGDGAQEVGEVVVTGIRASLQNAISQKRNANNLVEVIEAEDIGKLPDQNLAEVLENVTGIQITREAGVGRGVQIRGTDANRVEINGVSTVGSGSGRSGISFDDLAASMISSVQVIKVPEAKTIEGSVGGTINLRTIRPLDLVEPLFAIRAQSEYSDLTDTATPRYSGTIGRRWDTSIGKIGLVGSFSYAEQDVAAFRPRVDRDAVVTPNSGRASAEAFPFLRVQFFNQDYDNFQYETKNFSGSAEWKPRDNLKFYFDATLNDQQRAEQSSTVQISTISDNGVVDRTTNTAFETVNLGTVRGPNGSIDLGSVQAAAAGVILPRMDGNLAPYLRTTSDTGSRLTESRVFAFGGEWHGERLSVSGQVSRSTSDSVLPSFNTTLEFVNPNGPQPVQGVSLANGVPIEFDLRNGTLQFGLAQGQATTPTSAQLLDPANYRLHQVAQGRSVRENEEKAVRLDLSYDMDGILPFITSIDAGLRWNETSALNDNITGTTNFTNITSSFYRPSADLFKDFMIAGPNNFDAADGRRLFFSDFMIVDGARAFGDPSGTLAAFNAAIAASNAANGSNIPLIGEPTSQASAFFKIEEDTSTAYLQANFDVEAFGVPMRGNAGVRYVSTDLTSTGNTIVTGSTSTTAVNESSYNFWLPRFNLVAEPRKDVVIRAGIARDIRRPDFNTLSSSVSFATSENTAVNRGNPSLQPETVLSFDLSGEYYFAPSSLVSIGVFHKVRENLFASVTESPPDNAVDGVVNRSRDPSCPGGGIYNPIAVINVNNPAKGQNGICVPLTSTFNVDGETTQTGVEMAFQYDLSQWEDRLGWASGFGFIGNFTYQKTGGNVASYRTVGLTRNTTRDLGFDPLPQDRVELENLSKYSYNTTLFYERAGLSARVRYTWRSHFINTEAFTSAFDVPRISADRGQLNASVNYDITPWATVGIEGINLTREDANEYCINDGALLCYNGLTDRRIVAGLSIRF</sequence>
<feature type="domain" description="TonB-dependent receptor plug" evidence="4">
    <location>
        <begin position="71"/>
        <end position="173"/>
    </location>
</feature>
<dbReference type="InterPro" id="IPR010104">
    <property type="entry name" value="TonB_rcpt_bac"/>
</dbReference>
<reference evidence="5 6" key="1">
    <citation type="submission" date="2021-07" db="EMBL/GenBank/DDBJ databases">
        <title>Isolation and characterization of bacteria from a gold mining with a capacity of golden bioaccumulation.</title>
        <authorList>
            <person name="Yang X.J."/>
        </authorList>
    </citation>
    <scope>NUCLEOTIDE SEQUENCE [LARGE SCALE GENOMIC DNA]</scope>
    <source>
        <strain evidence="5 6">Au29</strain>
    </source>
</reference>
<evidence type="ECO:0000256" key="2">
    <source>
        <dbReference type="SAM" id="SignalP"/>
    </source>
</evidence>
<keyword evidence="1" id="KW-0472">Membrane</keyword>
<evidence type="ECO:0000259" key="3">
    <source>
        <dbReference type="Pfam" id="PF00593"/>
    </source>
</evidence>
<dbReference type="InterPro" id="IPR012910">
    <property type="entry name" value="Plug_dom"/>
</dbReference>
<feature type="domain" description="TonB-dependent receptor-like beta-barrel" evidence="3">
    <location>
        <begin position="457"/>
        <end position="979"/>
    </location>
</feature>
<organism evidence="5 6">
    <name type="scientific">Brevundimonas nasdae</name>
    <dbReference type="NCBI Taxonomy" id="172043"/>
    <lineage>
        <taxon>Bacteria</taxon>
        <taxon>Pseudomonadati</taxon>
        <taxon>Pseudomonadota</taxon>
        <taxon>Alphaproteobacteria</taxon>
        <taxon>Caulobacterales</taxon>
        <taxon>Caulobacteraceae</taxon>
        <taxon>Brevundimonas</taxon>
    </lineage>
</organism>
<dbReference type="Pfam" id="PF07715">
    <property type="entry name" value="Plug"/>
    <property type="match status" value="1"/>
</dbReference>
<dbReference type="PANTHER" id="PTHR40980:SF3">
    <property type="entry name" value="TONB-DEPENDENT RECEPTOR-LIKE BETA-BARREL DOMAIN-CONTAINING PROTEIN"/>
    <property type="match status" value="1"/>
</dbReference>
<dbReference type="EMBL" id="CP080034">
    <property type="protein sequence ID" value="QYC10136.1"/>
    <property type="molecule type" value="Genomic_DNA"/>
</dbReference>
<dbReference type="Proteomes" id="UP000824334">
    <property type="component" value="Chromosome"/>
</dbReference>
<evidence type="ECO:0000259" key="4">
    <source>
        <dbReference type="Pfam" id="PF07715"/>
    </source>
</evidence>
<keyword evidence="2" id="KW-0732">Signal</keyword>
<dbReference type="PANTHER" id="PTHR40980">
    <property type="entry name" value="PLUG DOMAIN-CONTAINING PROTEIN"/>
    <property type="match status" value="1"/>
</dbReference>
<feature type="signal peptide" evidence="2">
    <location>
        <begin position="1"/>
        <end position="35"/>
    </location>
</feature>
<gene>
    <name evidence="5" type="ORF">KWG56_16485</name>
</gene>
<dbReference type="Pfam" id="PF00593">
    <property type="entry name" value="TonB_dep_Rec_b-barrel"/>
    <property type="match status" value="1"/>
</dbReference>
<evidence type="ECO:0000313" key="5">
    <source>
        <dbReference type="EMBL" id="QYC10136.1"/>
    </source>
</evidence>
<dbReference type="NCBIfam" id="TIGR01782">
    <property type="entry name" value="TonB-Xanth-Caul"/>
    <property type="match status" value="1"/>
</dbReference>
<keyword evidence="6" id="KW-1185">Reference proteome</keyword>
<protein>
    <submittedName>
        <fullName evidence="5">TonB-dependent receptor</fullName>
    </submittedName>
</protein>